<evidence type="ECO:0000313" key="3">
    <source>
        <dbReference type="Proteomes" id="UP000287651"/>
    </source>
</evidence>
<protein>
    <submittedName>
        <fullName evidence="2">Uncharacterized protein</fullName>
    </submittedName>
</protein>
<dbReference type="AlphaFoldDB" id="A0A426XP41"/>
<evidence type="ECO:0000256" key="1">
    <source>
        <dbReference type="SAM" id="MobiDB-lite"/>
    </source>
</evidence>
<accession>A0A426XP41</accession>
<dbReference type="EMBL" id="AMZH03018754">
    <property type="protein sequence ID" value="RRT41220.1"/>
    <property type="molecule type" value="Genomic_DNA"/>
</dbReference>
<organism evidence="2 3">
    <name type="scientific">Ensete ventricosum</name>
    <name type="common">Abyssinian banana</name>
    <name type="synonym">Musa ensete</name>
    <dbReference type="NCBI Taxonomy" id="4639"/>
    <lineage>
        <taxon>Eukaryota</taxon>
        <taxon>Viridiplantae</taxon>
        <taxon>Streptophyta</taxon>
        <taxon>Embryophyta</taxon>
        <taxon>Tracheophyta</taxon>
        <taxon>Spermatophyta</taxon>
        <taxon>Magnoliopsida</taxon>
        <taxon>Liliopsida</taxon>
        <taxon>Zingiberales</taxon>
        <taxon>Musaceae</taxon>
        <taxon>Ensete</taxon>
    </lineage>
</organism>
<evidence type="ECO:0000313" key="2">
    <source>
        <dbReference type="EMBL" id="RRT41220.1"/>
    </source>
</evidence>
<feature type="region of interest" description="Disordered" evidence="1">
    <location>
        <begin position="47"/>
        <end position="84"/>
    </location>
</feature>
<reference evidence="2 3" key="1">
    <citation type="journal article" date="2014" name="Agronomy (Basel)">
        <title>A Draft Genome Sequence for Ensete ventricosum, the Drought-Tolerant Tree Against Hunger.</title>
        <authorList>
            <person name="Harrison J."/>
            <person name="Moore K.A."/>
            <person name="Paszkiewicz K."/>
            <person name="Jones T."/>
            <person name="Grant M."/>
            <person name="Ambacheew D."/>
            <person name="Muzemil S."/>
            <person name="Studholme D.J."/>
        </authorList>
    </citation>
    <scope>NUCLEOTIDE SEQUENCE [LARGE SCALE GENOMIC DNA]</scope>
</reference>
<dbReference type="Proteomes" id="UP000287651">
    <property type="component" value="Unassembled WGS sequence"/>
</dbReference>
<gene>
    <name evidence="2" type="ORF">B296_00029906</name>
</gene>
<proteinExistence type="predicted"/>
<name>A0A426XP41_ENSVE</name>
<comment type="caution">
    <text evidence="2">The sequence shown here is derived from an EMBL/GenBank/DDBJ whole genome shotgun (WGS) entry which is preliminary data.</text>
</comment>
<sequence>MESTRAELPRRAVDDYKESAGFKEGLKRMGRVTYEYSYRVTLARFRSSHPDSEVEEDPFTIRPEDDSVPMERQQAFDDLDPPKS</sequence>